<protein>
    <recommendedName>
        <fullName evidence="11">3-hydroxy-3-methylglutaryl coenzyme A reductase</fullName>
        <shortName evidence="11">HMG-CoA reductase</shortName>
        <ecNumber evidence="11">1.1.1.34</ecNumber>
    </recommendedName>
</protein>
<dbReference type="InterPro" id="IPR023074">
    <property type="entry name" value="HMG_CoA_Rdtase_cat_sf"/>
</dbReference>
<dbReference type="FunFam" id="3.30.70.420:FF:000001">
    <property type="entry name" value="3-hydroxy-3-methylglutaryl coenzyme A reductase"/>
    <property type="match status" value="1"/>
</dbReference>
<keyword evidence="9" id="KW-0443">Lipid metabolism</keyword>
<dbReference type="UniPathway" id="UPA00058">
    <property type="reaction ID" value="UER00103"/>
</dbReference>
<dbReference type="GO" id="GO:0005778">
    <property type="term" value="C:peroxisomal membrane"/>
    <property type="evidence" value="ECO:0007669"/>
    <property type="project" value="TreeGrafter"/>
</dbReference>
<comment type="catalytic activity">
    <reaction evidence="11">
        <text>(R)-mevalonate + 2 NADP(+) + CoA = (3S)-3-hydroxy-3-methylglutaryl-CoA + 2 NADPH + 2 H(+)</text>
        <dbReference type="Rhea" id="RHEA:15989"/>
        <dbReference type="ChEBI" id="CHEBI:15378"/>
        <dbReference type="ChEBI" id="CHEBI:36464"/>
        <dbReference type="ChEBI" id="CHEBI:43074"/>
        <dbReference type="ChEBI" id="CHEBI:57287"/>
        <dbReference type="ChEBI" id="CHEBI:57783"/>
        <dbReference type="ChEBI" id="CHEBI:58349"/>
        <dbReference type="EC" id="1.1.1.34"/>
    </reaction>
</comment>
<sequence>MGDNFQPALIVVDFQEDFCPPHGSLAVADGRDIAPIVNSLLSLPFVAKIATKDWHPANHISFASNHAGASPFTSTTTITNPANPSESYASRLWPVHCVQNTPGASLVPELEAHRLTATIEKGHVRDIEMYSAFRDPYGVVDSGLAETLRGQDVTDVFVVGLAGDYCVKCTAVDAAREGFRTCVVEEGTRCVEPDKWEACKDELEAGGVRVVSVEGAEVRRVRGSTDAADPSPNLPPDLRDPPQCRRNLRVHLSDTVAMISSVLFPRRFRGEQPQAQPAAPSWISKKSTPILQFFSSLACSHPIHTVVIVAVLASSSYVGLLQESLFDATTSVRKADWSSLTEGSRRLQVSPETNWKWQNVDQDVVPASDVEHLALLTLVFPESHSAESANTAPRAHAVPFPQNLSVTPLPQTSNSLTAYSQDSALAFSLPYDQAPEFLASVQEIPDDANNESRETQHGHESKMWIMKAARVNTRNSYIRWVTNGWTEFLDLLKNAETLDIVIMVLGYLSMHLTFVSLFLSMRRMGSNFWLFTNVLFSSVFAFLFGLIVTTKLGVPISMVLLSEGLPFLVVTIGFEKNIVLTRAVLSHAIEHRRPQDKDDRKSKKKAWEVSSSNVIQYAVQAAIKENGYEIVRDYAVEIGVLILGAASGVQGGLQQFCFLAAWILFFDCILLFSFYTAILSIKLEINRIKRHVQMRRALEDDGVSRRVAENVASGNDWPGSDGKAAKDTSLFGKQMKGSNVPKFKVLMVTGFVLINVVNICTIPFRNAGSITSLSSWTGGLSAVVTSPPVDPFKVASNGLDAILESAKANGRATMVTVLTTIKYELEFPSIHYGLPRMADELGYDRYGVGGRMVGSLLTSLEDPILSKWMWVALIMSVALNGYLFNVARWGIKDPNVSDHPIDRKELARAEKFNETGSATLPLGEYLPPPTPAPQPITPASTDDESDALAMRQIKSSEPSSPGEKRSFPELDKMLAEKRAPEMTDDEIVAMSMRGKIPGYALERTLKDFTRAVKIRRSIISQTKATSDITNVLERSKLPYEHYNWERVFGACCENVIGYMPLPVGVAGPLVIDGVSYFIPMATTEGVLVASTSRGCKAINSGGGAVTVLTGDGMTRGPCVSFETLERAGAAKIWLDSEAGHGVMKKAFNSTSNFARLQSMKTAIAGTKLYIRFKTTTGDAMGMNMISKGVEHALDVMMSEGFEDMNIVSVSGNFCIDKKPAAINWIDGRGKSVVAEAIIPGDVVRDVLKSDVDTLVELNISKNLIGSAMAASVGGFNAHAANIVAAIFLATGQDPAQVVESANCITIMQNLRGSLQISVSMPSIEVGTLGGGTILEPQSAMLDMLGVRGPHPTTPGENARRLARIVAAATLAGELSLCSALAAGHLVKAHMQHNRSAPPTRSTTPAPASGTMTPVGLAMTSAVEKAASSSKLSAAATERARR</sequence>
<evidence type="ECO:0000256" key="7">
    <source>
        <dbReference type="ARBA" id="ARBA00022989"/>
    </source>
</evidence>
<evidence type="ECO:0000256" key="12">
    <source>
        <dbReference type="SAM" id="MobiDB-lite"/>
    </source>
</evidence>
<dbReference type="GO" id="GO:0004420">
    <property type="term" value="F:hydroxymethylglutaryl-CoA reductase (NADPH) activity"/>
    <property type="evidence" value="ECO:0007669"/>
    <property type="project" value="UniProtKB-EC"/>
</dbReference>
<dbReference type="Gene3D" id="3.30.70.420">
    <property type="entry name" value="Hydroxymethylglutaryl-CoA reductase, class I/II, NAD/NADP-binding domain"/>
    <property type="match status" value="1"/>
</dbReference>
<feature type="transmembrane region" description="Helical" evidence="11">
    <location>
        <begin position="500"/>
        <end position="521"/>
    </location>
</feature>
<dbReference type="PANTHER" id="PTHR10572">
    <property type="entry name" value="3-HYDROXY-3-METHYLGLUTARYL-COENZYME A REDUCTASE"/>
    <property type="match status" value="1"/>
</dbReference>
<dbReference type="Pfam" id="PF00368">
    <property type="entry name" value="HMG-CoA_red"/>
    <property type="match status" value="1"/>
</dbReference>
<dbReference type="Pfam" id="PF13323">
    <property type="entry name" value="HPIH"/>
    <property type="match status" value="1"/>
</dbReference>
<dbReference type="Proteomes" id="UP000267145">
    <property type="component" value="Unassembled WGS sequence"/>
</dbReference>
<name>A0A3M9YM07_9PEZI</name>
<feature type="transmembrane region" description="Helical" evidence="11">
    <location>
        <begin position="659"/>
        <end position="681"/>
    </location>
</feature>
<dbReference type="PROSITE" id="PS00318">
    <property type="entry name" value="HMG_COA_REDUCTASE_2"/>
    <property type="match status" value="1"/>
</dbReference>
<evidence type="ECO:0000256" key="10">
    <source>
        <dbReference type="ARBA" id="ARBA00023136"/>
    </source>
</evidence>
<evidence type="ECO:0000256" key="1">
    <source>
        <dbReference type="ARBA" id="ARBA00004477"/>
    </source>
</evidence>
<dbReference type="InterPro" id="IPR023282">
    <property type="entry name" value="HMG_CoA_Rdtase_N"/>
</dbReference>
<dbReference type="Pfam" id="PF00857">
    <property type="entry name" value="Isochorismatase"/>
    <property type="match status" value="1"/>
</dbReference>
<dbReference type="InterPro" id="IPR002202">
    <property type="entry name" value="HMG_CoA_Rdtase"/>
</dbReference>
<comment type="similarity">
    <text evidence="3 11">Belongs to the HMG-CoA reductase family.</text>
</comment>
<dbReference type="PROSITE" id="PS50156">
    <property type="entry name" value="SSD"/>
    <property type="match status" value="1"/>
</dbReference>
<dbReference type="CDD" id="cd00643">
    <property type="entry name" value="HMG-CoA_reductase_classI"/>
    <property type="match status" value="1"/>
</dbReference>
<keyword evidence="6 11" id="KW-0521">NADP</keyword>
<dbReference type="InterPro" id="IPR009029">
    <property type="entry name" value="HMG_CoA_Rdtase_sub-bd_dom_sf"/>
</dbReference>
<evidence type="ECO:0000256" key="9">
    <source>
        <dbReference type="ARBA" id="ARBA00023098"/>
    </source>
</evidence>
<dbReference type="SUPFAM" id="SSF55035">
    <property type="entry name" value="NAD-binding domain of HMG-CoA reductase"/>
    <property type="match status" value="1"/>
</dbReference>
<evidence type="ECO:0000256" key="2">
    <source>
        <dbReference type="ARBA" id="ARBA00006336"/>
    </source>
</evidence>
<dbReference type="InterPro" id="IPR023076">
    <property type="entry name" value="HMG_CoA_Rdtase_CS"/>
</dbReference>
<dbReference type="InterPro" id="IPR000731">
    <property type="entry name" value="SSD"/>
</dbReference>
<evidence type="ECO:0000256" key="11">
    <source>
        <dbReference type="RuleBase" id="RU361219"/>
    </source>
</evidence>
<keyword evidence="4 11" id="KW-0812">Transmembrane</keyword>
<dbReference type="GO" id="GO:0008299">
    <property type="term" value="P:isoprenoid biosynthetic process"/>
    <property type="evidence" value="ECO:0007669"/>
    <property type="project" value="InterPro"/>
</dbReference>
<dbReference type="InterPro" id="IPR000868">
    <property type="entry name" value="Isochorismatase-like_dom"/>
</dbReference>
<comment type="similarity">
    <text evidence="2">Belongs to the isochorismatase family.</text>
</comment>
<dbReference type="Gene3D" id="3.90.770.10">
    <property type="entry name" value="3-hydroxy-3-methylglutaryl-coenzyme A Reductase, Chain A, domain 2"/>
    <property type="match status" value="1"/>
</dbReference>
<evidence type="ECO:0000259" key="13">
    <source>
        <dbReference type="PROSITE" id="PS50156"/>
    </source>
</evidence>
<keyword evidence="8 11" id="KW-0560">Oxidoreductase</keyword>
<feature type="transmembrane region" description="Helical" evidence="11">
    <location>
        <begin position="528"/>
        <end position="548"/>
    </location>
</feature>
<evidence type="ECO:0000256" key="5">
    <source>
        <dbReference type="ARBA" id="ARBA00022824"/>
    </source>
</evidence>
<feature type="region of interest" description="Disordered" evidence="12">
    <location>
        <begin position="1390"/>
        <end position="1441"/>
    </location>
</feature>
<dbReference type="GeneID" id="39603975"/>
<keyword evidence="15" id="KW-1185">Reference proteome</keyword>
<comment type="subcellular location">
    <subcellularLocation>
        <location evidence="1 11">Endoplasmic reticulum membrane</location>
        <topology evidence="1 11">Multi-pass membrane protein</topology>
    </subcellularLocation>
</comment>
<feature type="transmembrane region" description="Helical" evidence="11">
    <location>
        <begin position="554"/>
        <end position="574"/>
    </location>
</feature>
<dbReference type="FunFam" id="3.90.770.10:FF:000001">
    <property type="entry name" value="3-hydroxy-3-methylglutaryl coenzyme A reductase"/>
    <property type="match status" value="1"/>
</dbReference>
<dbReference type="RefSeq" id="XP_028498248.1">
    <property type="nucleotide sequence ID" value="XM_028634546.1"/>
</dbReference>
<dbReference type="GO" id="GO:0005789">
    <property type="term" value="C:endoplasmic reticulum membrane"/>
    <property type="evidence" value="ECO:0007669"/>
    <property type="project" value="UniProtKB-SubCell"/>
</dbReference>
<dbReference type="CDD" id="cd01011">
    <property type="entry name" value="nicotinamidase"/>
    <property type="match status" value="1"/>
</dbReference>
<accession>A0A3M9YM07</accession>
<feature type="compositionally biased region" description="Low complexity" evidence="12">
    <location>
        <begin position="1420"/>
        <end position="1435"/>
    </location>
</feature>
<feature type="compositionally biased region" description="Low complexity" evidence="12">
    <location>
        <begin position="1394"/>
        <end position="1408"/>
    </location>
</feature>
<keyword evidence="10 11" id="KW-0472">Membrane</keyword>
<dbReference type="NCBIfam" id="TIGR00533">
    <property type="entry name" value="HMG_CoA_R_NADP"/>
    <property type="match status" value="1"/>
</dbReference>
<feature type="compositionally biased region" description="Pro residues" evidence="12">
    <location>
        <begin position="926"/>
        <end position="936"/>
    </location>
</feature>
<evidence type="ECO:0000256" key="6">
    <source>
        <dbReference type="ARBA" id="ARBA00022857"/>
    </source>
</evidence>
<dbReference type="PRINTS" id="PR00071">
    <property type="entry name" value="HMGCOARDTASE"/>
</dbReference>
<organism evidence="14 15">
    <name type="scientific">Verticillium nonalfalfae</name>
    <dbReference type="NCBI Taxonomy" id="1051616"/>
    <lineage>
        <taxon>Eukaryota</taxon>
        <taxon>Fungi</taxon>
        <taxon>Dikarya</taxon>
        <taxon>Ascomycota</taxon>
        <taxon>Pezizomycotina</taxon>
        <taxon>Sordariomycetes</taxon>
        <taxon>Hypocreomycetidae</taxon>
        <taxon>Glomerellales</taxon>
        <taxon>Plectosphaerellaceae</taxon>
        <taxon>Verticillium</taxon>
    </lineage>
</organism>
<keyword evidence="7 11" id="KW-1133">Transmembrane helix</keyword>
<feature type="transmembrane region" description="Helical" evidence="11">
    <location>
        <begin position="743"/>
        <end position="764"/>
    </location>
</feature>
<dbReference type="PANTHER" id="PTHR10572:SF24">
    <property type="entry name" value="3-HYDROXY-3-METHYLGLUTARYL-COENZYME A REDUCTASE"/>
    <property type="match status" value="1"/>
</dbReference>
<dbReference type="Gene3D" id="3.40.50.850">
    <property type="entry name" value="Isochorismatase-like"/>
    <property type="match status" value="1"/>
</dbReference>
<dbReference type="PROSITE" id="PS50065">
    <property type="entry name" value="HMG_COA_REDUCTASE_4"/>
    <property type="match status" value="1"/>
</dbReference>
<dbReference type="InterPro" id="IPR004554">
    <property type="entry name" value="HMG_CoA_Rdtase_eu_arc"/>
</dbReference>
<comment type="caution">
    <text evidence="14">The sequence shown here is derived from an EMBL/GenBank/DDBJ whole genome shotgun (WGS) entry which is preliminary data.</text>
</comment>
<evidence type="ECO:0000313" key="15">
    <source>
        <dbReference type="Proteomes" id="UP000267145"/>
    </source>
</evidence>
<dbReference type="Gene3D" id="1.10.3270.10">
    <property type="entry name" value="HMGR, N-terminal domain"/>
    <property type="match status" value="1"/>
</dbReference>
<dbReference type="Pfam" id="PF12349">
    <property type="entry name" value="Sterol-sensing"/>
    <property type="match status" value="1"/>
</dbReference>
<evidence type="ECO:0000256" key="4">
    <source>
        <dbReference type="ARBA" id="ARBA00022692"/>
    </source>
</evidence>
<dbReference type="SUPFAM" id="SSF52499">
    <property type="entry name" value="Isochorismatase-like hydrolases"/>
    <property type="match status" value="1"/>
</dbReference>
<evidence type="ECO:0000256" key="8">
    <source>
        <dbReference type="ARBA" id="ARBA00023002"/>
    </source>
</evidence>
<feature type="domain" description="SSD" evidence="13">
    <location>
        <begin position="499"/>
        <end position="681"/>
    </location>
</feature>
<dbReference type="InterPro" id="IPR009023">
    <property type="entry name" value="HMG_CoA_Rdtase_NAD(P)-bd_sf"/>
</dbReference>
<dbReference type="GO" id="GO:0006696">
    <property type="term" value="P:ergosterol biosynthetic process"/>
    <property type="evidence" value="ECO:0007669"/>
    <property type="project" value="TreeGrafter"/>
</dbReference>
<dbReference type="GO" id="GO:0015936">
    <property type="term" value="P:coenzyme A metabolic process"/>
    <property type="evidence" value="ECO:0007669"/>
    <property type="project" value="InterPro"/>
</dbReference>
<proteinExistence type="inferred from homology"/>
<dbReference type="EC" id="1.1.1.34" evidence="11"/>
<dbReference type="InterPro" id="IPR053958">
    <property type="entry name" value="HMGCR/SNAP/NPC1-like_SSD"/>
</dbReference>
<dbReference type="FunFam" id="1.10.3270.10:FF:000001">
    <property type="entry name" value="3-hydroxy-3-methylglutaryl coenzyme A reductase"/>
    <property type="match status" value="1"/>
</dbReference>
<dbReference type="STRING" id="1051616.A0A3M9YM07"/>
<comment type="pathway">
    <text evidence="11">Metabolic intermediate biosynthesis; (R)-mevalonate biosynthesis; (R)-mevalonate from acetyl-CoA: step 3/3.</text>
</comment>
<dbReference type="SUPFAM" id="SSF56542">
    <property type="entry name" value="Substrate-binding domain of HMG-CoA reductase"/>
    <property type="match status" value="1"/>
</dbReference>
<dbReference type="InterPro" id="IPR025583">
    <property type="entry name" value="HMG-CoA_N_dom"/>
</dbReference>
<dbReference type="EMBL" id="RBVV01000010">
    <property type="protein sequence ID" value="RNJ60090.1"/>
    <property type="molecule type" value="Genomic_DNA"/>
</dbReference>
<feature type="region of interest" description="Disordered" evidence="12">
    <location>
        <begin position="221"/>
        <end position="240"/>
    </location>
</feature>
<evidence type="ECO:0000313" key="14">
    <source>
        <dbReference type="EMBL" id="RNJ60090.1"/>
    </source>
</evidence>
<dbReference type="PROSITE" id="PS01192">
    <property type="entry name" value="HMG_COA_REDUCTASE_3"/>
    <property type="match status" value="1"/>
</dbReference>
<keyword evidence="5 11" id="KW-0256">Endoplasmic reticulum</keyword>
<feature type="region of interest" description="Disordered" evidence="12">
    <location>
        <begin position="918"/>
        <end position="947"/>
    </location>
</feature>
<feature type="transmembrane region" description="Helical" evidence="11">
    <location>
        <begin position="634"/>
        <end position="653"/>
    </location>
</feature>
<gene>
    <name evidence="14" type="primary">HMG1</name>
    <name evidence="14" type="ORF">D7B24_000286</name>
</gene>
<dbReference type="InterPro" id="IPR036380">
    <property type="entry name" value="Isochorismatase-like_sf"/>
</dbReference>
<dbReference type="PROSITE" id="PS00066">
    <property type="entry name" value="HMG_COA_REDUCTASE_1"/>
    <property type="match status" value="1"/>
</dbReference>
<reference evidence="14 15" key="1">
    <citation type="submission" date="2018-10" db="EMBL/GenBank/DDBJ databases">
        <title>Genome sequence of Verticillium nonalfalfae VnAa140.</title>
        <authorList>
            <person name="Stajich J.E."/>
            <person name="Kasson M.T."/>
        </authorList>
    </citation>
    <scope>NUCLEOTIDE SEQUENCE [LARGE SCALE GENOMIC DNA]</scope>
    <source>
        <strain evidence="14 15">VnAa140</strain>
    </source>
</reference>
<evidence type="ECO:0000256" key="3">
    <source>
        <dbReference type="ARBA" id="ARBA00007661"/>
    </source>
</evidence>